<dbReference type="PANTHER" id="PTHR30250:SF11">
    <property type="entry name" value="O-ANTIGEN TRANSPORTER-RELATED"/>
    <property type="match status" value="1"/>
</dbReference>
<organism evidence="7 8">
    <name type="scientific">Actinopolymorpha rutila</name>
    <dbReference type="NCBI Taxonomy" id="446787"/>
    <lineage>
        <taxon>Bacteria</taxon>
        <taxon>Bacillati</taxon>
        <taxon>Actinomycetota</taxon>
        <taxon>Actinomycetes</taxon>
        <taxon>Propionibacteriales</taxon>
        <taxon>Actinopolymorphaceae</taxon>
        <taxon>Actinopolymorpha</taxon>
    </lineage>
</organism>
<evidence type="ECO:0000256" key="5">
    <source>
        <dbReference type="ARBA" id="ARBA00023136"/>
    </source>
</evidence>
<dbReference type="EMBL" id="JACBZH010000001">
    <property type="protein sequence ID" value="NYH90891.1"/>
    <property type="molecule type" value="Genomic_DNA"/>
</dbReference>
<dbReference type="Proteomes" id="UP000579605">
    <property type="component" value="Unassembled WGS sequence"/>
</dbReference>
<evidence type="ECO:0000256" key="1">
    <source>
        <dbReference type="ARBA" id="ARBA00004651"/>
    </source>
</evidence>
<keyword evidence="5 6" id="KW-0472">Membrane</keyword>
<feature type="transmembrane region" description="Helical" evidence="6">
    <location>
        <begin position="363"/>
        <end position="381"/>
    </location>
</feature>
<feature type="transmembrane region" description="Helical" evidence="6">
    <location>
        <begin position="335"/>
        <end position="356"/>
    </location>
</feature>
<protein>
    <submittedName>
        <fullName evidence="7">O-antigen/teichoic acid export membrane protein</fullName>
    </submittedName>
</protein>
<feature type="transmembrane region" description="Helical" evidence="6">
    <location>
        <begin position="260"/>
        <end position="280"/>
    </location>
</feature>
<evidence type="ECO:0000256" key="3">
    <source>
        <dbReference type="ARBA" id="ARBA00022692"/>
    </source>
</evidence>
<feature type="transmembrane region" description="Helical" evidence="6">
    <location>
        <begin position="124"/>
        <end position="144"/>
    </location>
</feature>
<dbReference type="GO" id="GO:0005886">
    <property type="term" value="C:plasma membrane"/>
    <property type="evidence" value="ECO:0007669"/>
    <property type="project" value="UniProtKB-SubCell"/>
</dbReference>
<comment type="subcellular location">
    <subcellularLocation>
        <location evidence="1">Cell membrane</location>
        <topology evidence="1">Multi-pass membrane protein</topology>
    </subcellularLocation>
</comment>
<name>A0A852ZCQ6_9ACTN</name>
<dbReference type="AlphaFoldDB" id="A0A852ZCQ6"/>
<gene>
    <name evidence="7" type="ORF">F4554_003529</name>
</gene>
<evidence type="ECO:0000256" key="6">
    <source>
        <dbReference type="SAM" id="Phobius"/>
    </source>
</evidence>
<evidence type="ECO:0000313" key="8">
    <source>
        <dbReference type="Proteomes" id="UP000579605"/>
    </source>
</evidence>
<feature type="transmembrane region" description="Helical" evidence="6">
    <location>
        <begin position="220"/>
        <end position="240"/>
    </location>
</feature>
<feature type="transmembrane region" description="Helical" evidence="6">
    <location>
        <begin position="93"/>
        <end position="118"/>
    </location>
</feature>
<dbReference type="InterPro" id="IPR050833">
    <property type="entry name" value="Poly_Biosynth_Transport"/>
</dbReference>
<feature type="transmembrane region" description="Helical" evidence="6">
    <location>
        <begin position="301"/>
        <end position="323"/>
    </location>
</feature>
<feature type="transmembrane region" description="Helical" evidence="6">
    <location>
        <begin position="448"/>
        <end position="468"/>
    </location>
</feature>
<feature type="transmembrane region" description="Helical" evidence="6">
    <location>
        <begin position="182"/>
        <end position="208"/>
    </location>
</feature>
<keyword evidence="3 6" id="KW-0812">Transmembrane</keyword>
<accession>A0A852ZCQ6</accession>
<evidence type="ECO:0000256" key="4">
    <source>
        <dbReference type="ARBA" id="ARBA00022989"/>
    </source>
</evidence>
<feature type="transmembrane region" description="Helical" evidence="6">
    <location>
        <begin position="25"/>
        <end position="46"/>
    </location>
</feature>
<dbReference type="PANTHER" id="PTHR30250">
    <property type="entry name" value="PST FAMILY PREDICTED COLANIC ACID TRANSPORTER"/>
    <property type="match status" value="1"/>
</dbReference>
<dbReference type="InterPro" id="IPR002797">
    <property type="entry name" value="Polysacc_synth"/>
</dbReference>
<sequence length="474" mass="48687">MGAFPTTARAAVPSRFNDGGATAQVALFSGARFAGASLSAITAVVLARSLPKAEYGNLALLTGIVGLLVVLTDAGLTSSLARYLSEQRVDRQLFVRIVALRGALTGLAVLGILAYSAAGGAPGFGSATVLGAVLLVANSMVSLAHGTLPTLRRVGVGAFLTVFQPAVELCGVVVLVRTGPSAPAALVALTVAAGASAVTGLAVLFAHPVSFRERAGTSDLVRYALPLFGVWACVSVFGVVDQVLITLFHDAATVAPYALGWKLVVFLHLPAVAMAAVVAPRLAQDMRRAPEIFDRWMRRTAVTYAGVLSVVTPLAPDIFGLIGRQYRTDAPVLQALMGYAALLSVAPLVSLSCNFLGGGRARLPVALAAVAVNICLDLALIPTWGSYGAAVSSTLAYLVYVLGHVRIAARLLGSEPWSAWTRPAVRIAAGAVTSVCVTRFVLGGVSSLGLVGAGIAGAVGLASYVAVVRKEVWH</sequence>
<keyword evidence="8" id="KW-1185">Reference proteome</keyword>
<feature type="transmembrane region" description="Helical" evidence="6">
    <location>
        <begin position="156"/>
        <end position="176"/>
    </location>
</feature>
<feature type="transmembrane region" description="Helical" evidence="6">
    <location>
        <begin position="58"/>
        <end position="81"/>
    </location>
</feature>
<comment type="caution">
    <text evidence="7">The sequence shown here is derived from an EMBL/GenBank/DDBJ whole genome shotgun (WGS) entry which is preliminary data.</text>
</comment>
<evidence type="ECO:0000313" key="7">
    <source>
        <dbReference type="EMBL" id="NYH90891.1"/>
    </source>
</evidence>
<evidence type="ECO:0000256" key="2">
    <source>
        <dbReference type="ARBA" id="ARBA00022475"/>
    </source>
</evidence>
<dbReference type="Pfam" id="PF01943">
    <property type="entry name" value="Polysacc_synt"/>
    <property type="match status" value="1"/>
</dbReference>
<dbReference type="RefSeq" id="WP_179788570.1">
    <property type="nucleotide sequence ID" value="NZ_BAAARR010000016.1"/>
</dbReference>
<proteinExistence type="predicted"/>
<keyword evidence="4 6" id="KW-1133">Transmembrane helix</keyword>
<keyword evidence="2" id="KW-1003">Cell membrane</keyword>
<reference evidence="7 8" key="1">
    <citation type="submission" date="2020-07" db="EMBL/GenBank/DDBJ databases">
        <title>Sequencing the genomes of 1000 actinobacteria strains.</title>
        <authorList>
            <person name="Klenk H.-P."/>
        </authorList>
    </citation>
    <scope>NUCLEOTIDE SEQUENCE [LARGE SCALE GENOMIC DNA]</scope>
    <source>
        <strain evidence="7 8">DSM 18448</strain>
    </source>
</reference>